<dbReference type="GO" id="GO:0005385">
    <property type="term" value="F:zinc ion transmembrane transporter activity"/>
    <property type="evidence" value="ECO:0007669"/>
    <property type="project" value="TreeGrafter"/>
</dbReference>
<dbReference type="PANTHER" id="PTHR12191">
    <property type="entry name" value="SOLUTE CARRIER FAMILY 39"/>
    <property type="match status" value="1"/>
</dbReference>
<evidence type="ECO:0000256" key="5">
    <source>
        <dbReference type="ARBA" id="ARBA00023136"/>
    </source>
</evidence>
<dbReference type="AlphaFoldDB" id="A0A3P7N5D2"/>
<evidence type="ECO:0000256" key="7">
    <source>
        <dbReference type="SAM" id="Phobius"/>
    </source>
</evidence>
<dbReference type="GO" id="GO:0140410">
    <property type="term" value="F:monoatomic cation:bicarbonate symporter activity"/>
    <property type="evidence" value="ECO:0007669"/>
    <property type="project" value="TreeGrafter"/>
</dbReference>
<sequence length="195" mass="21137">MPDGDDLTSRSPGKDNHEGHSHQHHHHHHGHSHHHHHFPRAFPHRKKPHGHHHGHSHDLSSVRAIAYTIIAGDGLHNFCDGIAIGASFAESLQGGLSTSLAVLCHELPHELGDFAVLLHAGMSVKAALFYNTLSSILCSAGMVLGVLLGSVPSVNSWLFLLTAGMFVYIALVDMVCSPAQVFVLESMTTAQRETF</sequence>
<feature type="transmembrane region" description="Helical" evidence="7">
    <location>
        <begin position="157"/>
        <end position="184"/>
    </location>
</feature>
<dbReference type="GO" id="GO:0030003">
    <property type="term" value="P:intracellular monoatomic cation homeostasis"/>
    <property type="evidence" value="ECO:0007669"/>
    <property type="project" value="TreeGrafter"/>
</dbReference>
<feature type="compositionally biased region" description="Basic residues" evidence="6">
    <location>
        <begin position="22"/>
        <end position="55"/>
    </location>
</feature>
<gene>
    <name evidence="8" type="ORF">DILT_LOCUS14778</name>
</gene>
<accession>A0A3P7N5D2</accession>
<evidence type="ECO:0000313" key="8">
    <source>
        <dbReference type="EMBL" id="VDN26281.1"/>
    </source>
</evidence>
<evidence type="ECO:0000256" key="2">
    <source>
        <dbReference type="ARBA" id="ARBA00006939"/>
    </source>
</evidence>
<keyword evidence="9" id="KW-1185">Reference proteome</keyword>
<feature type="compositionally biased region" description="Basic and acidic residues" evidence="6">
    <location>
        <begin position="12"/>
        <end position="21"/>
    </location>
</feature>
<evidence type="ECO:0000256" key="1">
    <source>
        <dbReference type="ARBA" id="ARBA00004141"/>
    </source>
</evidence>
<protein>
    <recommendedName>
        <fullName evidence="10">Zinc transporter ZIP4 N-terminal domain-containing protein</fullName>
    </recommendedName>
</protein>
<name>A0A3P7N5D2_DIBLA</name>
<dbReference type="Proteomes" id="UP000281553">
    <property type="component" value="Unassembled WGS sequence"/>
</dbReference>
<dbReference type="EMBL" id="UYRU01075804">
    <property type="protein sequence ID" value="VDN26281.1"/>
    <property type="molecule type" value="Genomic_DNA"/>
</dbReference>
<evidence type="ECO:0000256" key="3">
    <source>
        <dbReference type="ARBA" id="ARBA00022692"/>
    </source>
</evidence>
<dbReference type="OrthoDB" id="200954at2759"/>
<evidence type="ECO:0000256" key="6">
    <source>
        <dbReference type="SAM" id="MobiDB-lite"/>
    </source>
</evidence>
<keyword evidence="5 7" id="KW-0472">Membrane</keyword>
<dbReference type="InterPro" id="IPR050799">
    <property type="entry name" value="ZIP_Transporter"/>
</dbReference>
<comment type="subcellular location">
    <subcellularLocation>
        <location evidence="1">Membrane</location>
        <topology evidence="1">Multi-pass membrane protein</topology>
    </subcellularLocation>
</comment>
<dbReference type="GO" id="GO:0005886">
    <property type="term" value="C:plasma membrane"/>
    <property type="evidence" value="ECO:0007669"/>
    <property type="project" value="TreeGrafter"/>
</dbReference>
<keyword evidence="4 7" id="KW-1133">Transmembrane helix</keyword>
<dbReference type="InterPro" id="IPR003689">
    <property type="entry name" value="ZIP"/>
</dbReference>
<dbReference type="Pfam" id="PF02535">
    <property type="entry name" value="Zip"/>
    <property type="match status" value="1"/>
</dbReference>
<proteinExistence type="inferred from homology"/>
<dbReference type="PANTHER" id="PTHR12191:SF37">
    <property type="entry name" value="ZINC TRANSPORTER FOI"/>
    <property type="match status" value="1"/>
</dbReference>
<keyword evidence="3 7" id="KW-0812">Transmembrane</keyword>
<dbReference type="GO" id="GO:0071578">
    <property type="term" value="P:zinc ion import across plasma membrane"/>
    <property type="evidence" value="ECO:0007669"/>
    <property type="project" value="TreeGrafter"/>
</dbReference>
<feature type="region of interest" description="Disordered" evidence="6">
    <location>
        <begin position="1"/>
        <end position="57"/>
    </location>
</feature>
<organism evidence="8 9">
    <name type="scientific">Dibothriocephalus latus</name>
    <name type="common">Fish tapeworm</name>
    <name type="synonym">Diphyllobothrium latum</name>
    <dbReference type="NCBI Taxonomy" id="60516"/>
    <lineage>
        <taxon>Eukaryota</taxon>
        <taxon>Metazoa</taxon>
        <taxon>Spiralia</taxon>
        <taxon>Lophotrochozoa</taxon>
        <taxon>Platyhelminthes</taxon>
        <taxon>Cestoda</taxon>
        <taxon>Eucestoda</taxon>
        <taxon>Diphyllobothriidea</taxon>
        <taxon>Diphyllobothriidae</taxon>
        <taxon>Dibothriocephalus</taxon>
    </lineage>
</organism>
<evidence type="ECO:0000313" key="9">
    <source>
        <dbReference type="Proteomes" id="UP000281553"/>
    </source>
</evidence>
<reference evidence="8 9" key="1">
    <citation type="submission" date="2018-11" db="EMBL/GenBank/DDBJ databases">
        <authorList>
            <consortium name="Pathogen Informatics"/>
        </authorList>
    </citation>
    <scope>NUCLEOTIDE SEQUENCE [LARGE SCALE GENOMIC DNA]</scope>
</reference>
<comment type="similarity">
    <text evidence="2">Belongs to the ZIP transporter (TC 2.A.5) family.</text>
</comment>
<evidence type="ECO:0000256" key="4">
    <source>
        <dbReference type="ARBA" id="ARBA00022989"/>
    </source>
</evidence>
<evidence type="ECO:0008006" key="10">
    <source>
        <dbReference type="Google" id="ProtNLM"/>
    </source>
</evidence>
<feature type="transmembrane region" description="Helical" evidence="7">
    <location>
        <begin position="128"/>
        <end position="151"/>
    </location>
</feature>